<dbReference type="Proteomes" id="UP000436088">
    <property type="component" value="Unassembled WGS sequence"/>
</dbReference>
<dbReference type="InterPro" id="IPR011009">
    <property type="entry name" value="Kinase-like_dom_sf"/>
</dbReference>
<feature type="region of interest" description="Disordered" evidence="1">
    <location>
        <begin position="23"/>
        <end position="81"/>
    </location>
</feature>
<comment type="caution">
    <text evidence="2">The sequence shown here is derived from an EMBL/GenBank/DDBJ whole genome shotgun (WGS) entry which is preliminary data.</text>
</comment>
<organism evidence="2 3">
    <name type="scientific">Hibiscus syriacus</name>
    <name type="common">Rose of Sharon</name>
    <dbReference type="NCBI Taxonomy" id="106335"/>
    <lineage>
        <taxon>Eukaryota</taxon>
        <taxon>Viridiplantae</taxon>
        <taxon>Streptophyta</taxon>
        <taxon>Embryophyta</taxon>
        <taxon>Tracheophyta</taxon>
        <taxon>Spermatophyta</taxon>
        <taxon>Magnoliopsida</taxon>
        <taxon>eudicotyledons</taxon>
        <taxon>Gunneridae</taxon>
        <taxon>Pentapetalae</taxon>
        <taxon>rosids</taxon>
        <taxon>malvids</taxon>
        <taxon>Malvales</taxon>
        <taxon>Malvaceae</taxon>
        <taxon>Malvoideae</taxon>
        <taxon>Hibiscus</taxon>
    </lineage>
</organism>
<dbReference type="EMBL" id="VEPZ02000322">
    <property type="protein sequence ID" value="KAE8726954.1"/>
    <property type="molecule type" value="Genomic_DNA"/>
</dbReference>
<name>A0A6A3CEC2_HIBSY</name>
<feature type="compositionally biased region" description="Basic and acidic residues" evidence="1">
    <location>
        <begin position="58"/>
        <end position="74"/>
    </location>
</feature>
<dbReference type="Gene3D" id="3.30.200.20">
    <property type="entry name" value="Phosphorylase Kinase, domain 1"/>
    <property type="match status" value="1"/>
</dbReference>
<dbReference type="SUPFAM" id="SSF56112">
    <property type="entry name" value="Protein kinase-like (PK-like)"/>
    <property type="match status" value="1"/>
</dbReference>
<protein>
    <recommendedName>
        <fullName evidence="4">Protein kinase domain-containing protein</fullName>
    </recommendedName>
</protein>
<reference evidence="2" key="1">
    <citation type="submission" date="2019-09" db="EMBL/GenBank/DDBJ databases">
        <title>Draft genome information of white flower Hibiscus syriacus.</title>
        <authorList>
            <person name="Kim Y.-M."/>
        </authorList>
    </citation>
    <scope>NUCLEOTIDE SEQUENCE [LARGE SCALE GENOMIC DNA]</scope>
    <source>
        <strain evidence="2">YM2019G1</strain>
    </source>
</reference>
<accession>A0A6A3CEC2</accession>
<evidence type="ECO:0008006" key="4">
    <source>
        <dbReference type="Google" id="ProtNLM"/>
    </source>
</evidence>
<evidence type="ECO:0000256" key="1">
    <source>
        <dbReference type="SAM" id="MobiDB-lite"/>
    </source>
</evidence>
<dbReference type="AlphaFoldDB" id="A0A6A3CEC2"/>
<gene>
    <name evidence="2" type="ORF">F3Y22_tig00005939pilonHSYRG00169</name>
</gene>
<evidence type="ECO:0000313" key="3">
    <source>
        <dbReference type="Proteomes" id="UP000436088"/>
    </source>
</evidence>
<feature type="compositionally biased region" description="Basic and acidic residues" evidence="1">
    <location>
        <begin position="29"/>
        <end position="42"/>
    </location>
</feature>
<evidence type="ECO:0000313" key="2">
    <source>
        <dbReference type="EMBL" id="KAE8726954.1"/>
    </source>
</evidence>
<keyword evidence="3" id="KW-1185">Reference proteome</keyword>
<proteinExistence type="predicted"/>
<sequence length="172" mass="19045">MGNACAGTTNAGGANGFIQSVTQAVWRQRPADELQGDNKRNAGTDAADNASPDPVKTQNDESKKEERGKHEPKPPRKQIKRLTTMQRESVLGRKTGNIKEIYSLGRKLWQGQFGTTFLCVEKCSGKRFACKSIAKRKLTSTDDLDNVRREIWSFDISVTLSMELLSAQIPTS</sequence>